<gene>
    <name evidence="6" type="ORF">IPOD504_LOCUS16611</name>
</gene>
<feature type="domain" description="Rapamycin-insensitive companion of mTOR N-terminal" evidence="4">
    <location>
        <begin position="79"/>
        <end position="469"/>
    </location>
</feature>
<dbReference type="SUPFAM" id="SSF48371">
    <property type="entry name" value="ARM repeat"/>
    <property type="match status" value="2"/>
</dbReference>
<feature type="region of interest" description="Disordered" evidence="2">
    <location>
        <begin position="1326"/>
        <end position="1370"/>
    </location>
</feature>
<dbReference type="SMART" id="SM01303">
    <property type="entry name" value="RasGEF_N_2"/>
    <property type="match status" value="1"/>
</dbReference>
<dbReference type="PANTHER" id="PTHR13298">
    <property type="entry name" value="CYTOSOLIC REGULATOR PIANISSIMO"/>
    <property type="match status" value="1"/>
</dbReference>
<accession>A0ABN8J586</accession>
<feature type="region of interest" description="Disordered" evidence="2">
    <location>
        <begin position="1445"/>
        <end position="1501"/>
    </location>
</feature>
<feature type="compositionally biased region" description="Basic residues" evidence="2">
    <location>
        <begin position="1468"/>
        <end position="1477"/>
    </location>
</feature>
<evidence type="ECO:0000256" key="1">
    <source>
        <dbReference type="ARBA" id="ARBA00008878"/>
    </source>
</evidence>
<feature type="compositionally biased region" description="Basic and acidic residues" evidence="2">
    <location>
        <begin position="536"/>
        <end position="556"/>
    </location>
</feature>
<feature type="region of interest" description="Disordered" evidence="2">
    <location>
        <begin position="1284"/>
        <end position="1303"/>
    </location>
</feature>
<evidence type="ECO:0000313" key="6">
    <source>
        <dbReference type="EMBL" id="CAH2075234.1"/>
    </source>
</evidence>
<dbReference type="Proteomes" id="UP000837857">
    <property type="component" value="Chromosome 8"/>
</dbReference>
<evidence type="ECO:0008006" key="8">
    <source>
        <dbReference type="Google" id="ProtNLM"/>
    </source>
</evidence>
<reference evidence="6" key="1">
    <citation type="submission" date="2022-03" db="EMBL/GenBank/DDBJ databases">
        <authorList>
            <person name="Martin H S."/>
        </authorList>
    </citation>
    <scope>NUCLEOTIDE SEQUENCE</scope>
</reference>
<feature type="domain" description="Rapamycin-insensitive companion of mTOR middle" evidence="3">
    <location>
        <begin position="617"/>
        <end position="841"/>
    </location>
</feature>
<dbReference type="Pfam" id="PF14666">
    <property type="entry name" value="RICTOR_M"/>
    <property type="match status" value="1"/>
</dbReference>
<dbReference type="Pfam" id="PF14664">
    <property type="entry name" value="RICTOR_N"/>
    <property type="match status" value="1"/>
</dbReference>
<feature type="domain" description="Rapamycin-insensitive companion of mTOR" evidence="5">
    <location>
        <begin position="1061"/>
        <end position="1140"/>
    </location>
</feature>
<protein>
    <recommendedName>
        <fullName evidence="8">Rapamycin-insensitive companion of mTOR</fullName>
    </recommendedName>
</protein>
<evidence type="ECO:0000259" key="5">
    <source>
        <dbReference type="SMART" id="SM01310"/>
    </source>
</evidence>
<feature type="region of interest" description="Disordered" evidence="2">
    <location>
        <begin position="536"/>
        <end position="587"/>
    </location>
</feature>
<feature type="region of interest" description="Disordered" evidence="2">
    <location>
        <begin position="1602"/>
        <end position="1642"/>
    </location>
</feature>
<sequence>MMATYENWSGRRKGKHGGDLYRLDTKNKSPEENIKEIIQGLYLRKPFHNDTSPTNKNLPLEVKTGCRNLQKNGSDSYRLSCLNALVILLSKEDRTNLGFSSDELMTCIRSSLVDESMVIRAAALRVLRYLIKTESDVATFNILKLPHIVTRSMDLMLRNEEERAQALRVVRRVIAVVGALEQPLRYHRAAYIDQGLLRCLTAVARAGSAGDGTGDRLSRPAIATLAEICVLNPDLFISCGGVNAVTRQLAECATPRMAEALCGVLLHTLNEPGSRRAARIDLTCLNSPYCDFHFRPAGTDTNRDEREMRFTCSRLALLCVLRSWPGLLHFCHPYSKGGLRALVAALYLPRLEVRKAILDLLYELVGLPQPEWTDEISVALDAVDPSDFQDSWRLNEGFVAAEGTAILPHLSSTGPDIIEIHLALLLQCFLEAGLLDGLAEVIVTSDTFISVRATVLLGQLLHLIHLFLPPQICNSTPALPSLMSQASAGKPQALAAVAALRRLHSMLEARPASSSLFLDHIIQYCSGAFRARAEDATKSRKEKDNANMAKPSHEMARGGGSVEFLNESDSDGEPKQRHSVGSRAEVGSRNVSALVKSKSVTSRTPSRVSKSAKFFSLFERDSDSWIRSTLVMQSKDGKTWDWEIIRTILKETDGAPLLNLNDSGHKAWASRIISYLKPSSNKYSHADLSTTCNGHSATRAGCQLIRHLLRHNDTDSQKLLEELFTDVSRQIEAIETGKKAHECLFSPQHMCNTMCQMYFLFIGQLCHSHVGLKLFKQTGLYNNLLELSTKTHHSCYVKLVISSLDYTMDSSPRDILAKTLTCSIQASRLYATQFLNVLLRASRSSRELVRKKSKLKKNYTQDQWRHIYRDDVDGTNAVDMDTWLLQMLVGQVKDESKKVVKCALSILEEAYSVPAFLEKLMTIKDTFGQNCRLDRNVDPSTLDFSVVGDRCYLLWLGLEIAATAQSTDSKSIAFLKKHLDFWTKSYNYRYVRLVEAGVHEALTLCDGARRPRAARRSARPPPHMLAALAALAAPARALLAAALPAHYKVLQGKKCATEQEIVELKASLWAVGNAALTSQGLQQLMGLSGGYLEESVPVHVVRLAKHCPVYAVRATAFYALGLIGSTYEGANLLADLGWLCVRHTRQDQFPIIPDEGLPPPAGPARNASYYITSPERRYAFDMDLSEHSDHTDQSTAESVHSEGARLANKLVEHDAEHRACYADKRKSHTLPTQGYAATHDRPALTESRTVDILRDCSGYERPATGRPHVESRLLLGRMNSLEHAHEGRVRNTSESSTSGVSSCDSVLGKYAIPDRILTLSPIPSSSSLYGMKSSSSSQRPRLSESQRRTSTSSFSTSEVASSPPTQMDMSGYATLKSINKHRRPHLSESAASGSSDIDDLNWILSDWNRRSKPFSSLRDRAKSTRERMTKLSLLEYDWKLLPFAESARASPPPPPRERRSPAQPHTPHGPHHPHPHPHPPQPPHPPHSAHPSHLPQPPPYIGICLPRDLMELFPREEDDKESAEAIESYRSAHFVRSRVNLFPAEASSEHKLRPTLDQHTVAHKEFTAMPSTSFNKSEQITIAAHHHIGDNINFFLPDDNAKDARSDDSSTAKIDPGYDTEKSNDYGYPNKRDIPDANVPSGEYREECTTKAEIVDIAAILSVDAAPKAAFSPDHVDGEIFNVLPTSGGVDFDVGGMRNKVETKVADTERVAGKVEQTIGATNSVTFSGKVEATRGRWRHSTSDCLACVQTRPPSSHELREAFFAAMDIGGGNNTEIRSRTCSLSSETISPQAEVLHHVHFMSNPIHLRQARSTLISLKQRYPEVFRCPCVYSDVCALLARDTYMLCARRFLQELFLDVSFDCFTSEPTKILSRHGTILSPTLMKQQ</sequence>
<feature type="compositionally biased region" description="Basic and acidic residues" evidence="2">
    <location>
        <begin position="1619"/>
        <end position="1635"/>
    </location>
</feature>
<evidence type="ECO:0000259" key="3">
    <source>
        <dbReference type="SMART" id="SM01307"/>
    </source>
</evidence>
<feature type="compositionally biased region" description="Low complexity" evidence="2">
    <location>
        <begin position="1348"/>
        <end position="1362"/>
    </location>
</feature>
<dbReference type="InterPro" id="IPR028267">
    <property type="entry name" value="Pianissimo_N"/>
</dbReference>
<feature type="non-terminal residue" evidence="6">
    <location>
        <position position="1"/>
    </location>
</feature>
<feature type="compositionally biased region" description="Low complexity" evidence="2">
    <location>
        <begin position="1293"/>
        <end position="1303"/>
    </location>
</feature>
<dbReference type="SMART" id="SM01310">
    <property type="entry name" value="RICTOR_V"/>
    <property type="match status" value="1"/>
</dbReference>
<dbReference type="InterPro" id="IPR028268">
    <property type="entry name" value="Pianissimo_fam"/>
</dbReference>
<evidence type="ECO:0000313" key="7">
    <source>
        <dbReference type="Proteomes" id="UP000837857"/>
    </source>
</evidence>
<organism evidence="6 7">
    <name type="scientific">Iphiclides podalirius</name>
    <name type="common">scarce swallowtail</name>
    <dbReference type="NCBI Taxonomy" id="110791"/>
    <lineage>
        <taxon>Eukaryota</taxon>
        <taxon>Metazoa</taxon>
        <taxon>Ecdysozoa</taxon>
        <taxon>Arthropoda</taxon>
        <taxon>Hexapoda</taxon>
        <taxon>Insecta</taxon>
        <taxon>Pterygota</taxon>
        <taxon>Neoptera</taxon>
        <taxon>Endopterygota</taxon>
        <taxon>Lepidoptera</taxon>
        <taxon>Glossata</taxon>
        <taxon>Ditrysia</taxon>
        <taxon>Papilionoidea</taxon>
        <taxon>Papilionidae</taxon>
        <taxon>Papilioninae</taxon>
        <taxon>Iphiclides</taxon>
    </lineage>
</organism>
<dbReference type="InterPro" id="IPR029453">
    <property type="entry name" value="Rictor_IV"/>
</dbReference>
<dbReference type="InterPro" id="IPR016024">
    <property type="entry name" value="ARM-type_fold"/>
</dbReference>
<dbReference type="SMART" id="SM01308">
    <property type="entry name" value="RICTOR_N"/>
    <property type="match status" value="1"/>
</dbReference>
<evidence type="ECO:0000259" key="4">
    <source>
        <dbReference type="SMART" id="SM01308"/>
    </source>
</evidence>
<dbReference type="InterPro" id="IPR011989">
    <property type="entry name" value="ARM-like"/>
</dbReference>
<dbReference type="Pfam" id="PF14663">
    <property type="entry name" value="RasGEF_N_2"/>
    <property type="match status" value="1"/>
</dbReference>
<comment type="similarity">
    <text evidence="1">Belongs to the RICTOR family.</text>
</comment>
<dbReference type="InterPro" id="IPR029452">
    <property type="entry name" value="RICTOR_V"/>
</dbReference>
<feature type="region of interest" description="Disordered" evidence="2">
    <location>
        <begin position="1"/>
        <end position="24"/>
    </location>
</feature>
<name>A0ABN8J586_9NEOP</name>
<dbReference type="Gene3D" id="1.25.10.10">
    <property type="entry name" value="Leucine-rich Repeat Variant"/>
    <property type="match status" value="1"/>
</dbReference>
<dbReference type="Pfam" id="PF14668">
    <property type="entry name" value="RICTOR_V"/>
    <property type="match status" value="1"/>
</dbReference>
<dbReference type="EMBL" id="OW152820">
    <property type="protein sequence ID" value="CAH2075234.1"/>
    <property type="molecule type" value="Genomic_DNA"/>
</dbReference>
<feature type="compositionally biased region" description="Pro residues" evidence="2">
    <location>
        <begin position="1478"/>
        <end position="1500"/>
    </location>
</feature>
<dbReference type="PANTHER" id="PTHR13298:SF11">
    <property type="entry name" value="RAPAMYCIN-INSENSITIVE COMPANION OF MTOR"/>
    <property type="match status" value="1"/>
</dbReference>
<dbReference type="SMART" id="SM01307">
    <property type="entry name" value="RICTOR_M"/>
    <property type="match status" value="1"/>
</dbReference>
<dbReference type="InterPro" id="IPR029451">
    <property type="entry name" value="RICTOR_M"/>
</dbReference>
<proteinExistence type="inferred from homology"/>
<evidence type="ECO:0000256" key="2">
    <source>
        <dbReference type="SAM" id="MobiDB-lite"/>
    </source>
</evidence>
<feature type="compositionally biased region" description="Low complexity" evidence="2">
    <location>
        <begin position="1326"/>
        <end position="1340"/>
    </location>
</feature>
<keyword evidence="7" id="KW-1185">Reference proteome</keyword>